<reference evidence="3" key="1">
    <citation type="submission" date="2016-06" db="UniProtKB">
        <authorList>
            <consortium name="WormBaseParasite"/>
        </authorList>
    </citation>
    <scope>IDENTIFICATION</scope>
</reference>
<sequence length="93" mass="10769">MERRATAFELIEKFGVVLITSQYVSDGPSLEFVGHLIDSNIIRDLPPTITLTPKFLSFTSKIQLHLFLAIGDFYRRYVHMVPMLFCRLSTFTR</sequence>
<dbReference type="EMBL" id="UYSU01037673">
    <property type="protein sequence ID" value="VDL99345.1"/>
    <property type="molecule type" value="Genomic_DNA"/>
</dbReference>
<dbReference type="OrthoDB" id="6434966at2759"/>
<gene>
    <name evidence="1" type="ORF">SSLN_LOCUS12960</name>
</gene>
<organism evidence="3">
    <name type="scientific">Schistocephalus solidus</name>
    <name type="common">Tapeworm</name>
    <dbReference type="NCBI Taxonomy" id="70667"/>
    <lineage>
        <taxon>Eukaryota</taxon>
        <taxon>Metazoa</taxon>
        <taxon>Spiralia</taxon>
        <taxon>Lophotrochozoa</taxon>
        <taxon>Platyhelminthes</taxon>
        <taxon>Cestoda</taxon>
        <taxon>Eucestoda</taxon>
        <taxon>Diphyllobothriidea</taxon>
        <taxon>Diphyllobothriidae</taxon>
        <taxon>Schistocephalus</taxon>
    </lineage>
</organism>
<evidence type="ECO:0000313" key="1">
    <source>
        <dbReference type="EMBL" id="VDL99345.1"/>
    </source>
</evidence>
<keyword evidence="2" id="KW-1185">Reference proteome</keyword>
<dbReference type="WBParaSite" id="SSLN_0001346101-mRNA-1">
    <property type="protein sequence ID" value="SSLN_0001346101-mRNA-1"/>
    <property type="gene ID" value="SSLN_0001346101"/>
</dbReference>
<evidence type="ECO:0000313" key="2">
    <source>
        <dbReference type="Proteomes" id="UP000275846"/>
    </source>
</evidence>
<reference evidence="1 2" key="2">
    <citation type="submission" date="2018-11" db="EMBL/GenBank/DDBJ databases">
        <authorList>
            <consortium name="Pathogen Informatics"/>
        </authorList>
    </citation>
    <scope>NUCLEOTIDE SEQUENCE [LARGE SCALE GENOMIC DNA]</scope>
    <source>
        <strain evidence="1 2">NST_G2</strain>
    </source>
</reference>
<dbReference type="AlphaFoldDB" id="A0A183T912"/>
<proteinExistence type="predicted"/>
<evidence type="ECO:0000313" key="3">
    <source>
        <dbReference type="WBParaSite" id="SSLN_0001346101-mRNA-1"/>
    </source>
</evidence>
<name>A0A183T912_SCHSO</name>
<dbReference type="Proteomes" id="UP000275846">
    <property type="component" value="Unassembled WGS sequence"/>
</dbReference>
<accession>A0A183T912</accession>
<protein>
    <submittedName>
        <fullName evidence="1 3">Uncharacterized protein</fullName>
    </submittedName>
</protein>